<gene>
    <name evidence="1" type="ORF">CBM2613_A50232</name>
</gene>
<proteinExistence type="predicted"/>
<protein>
    <submittedName>
        <fullName evidence="1">Uncharacterized protein</fullName>
    </submittedName>
</protein>
<evidence type="ECO:0000313" key="1">
    <source>
        <dbReference type="EMBL" id="SOZ64008.1"/>
    </source>
</evidence>
<comment type="caution">
    <text evidence="1">The sequence shown here is derived from an EMBL/GenBank/DDBJ whole genome shotgun (WGS) entry which is preliminary data.</text>
</comment>
<dbReference type="AlphaFoldDB" id="A0A375E618"/>
<organism evidence="1">
    <name type="scientific">Cupriavidus taiwanensis</name>
    <dbReference type="NCBI Taxonomy" id="164546"/>
    <lineage>
        <taxon>Bacteria</taxon>
        <taxon>Pseudomonadati</taxon>
        <taxon>Pseudomonadota</taxon>
        <taxon>Betaproteobacteria</taxon>
        <taxon>Burkholderiales</taxon>
        <taxon>Burkholderiaceae</taxon>
        <taxon>Cupriavidus</taxon>
    </lineage>
</organism>
<sequence>MTVRRGLRQAPETALSYPDALRTDCPEVGF</sequence>
<name>A0A375E618_9BURK</name>
<dbReference type="Proteomes" id="UP000256952">
    <property type="component" value="Chromosome CBM2613_a"/>
</dbReference>
<dbReference type="EMBL" id="OFTH01000029">
    <property type="protein sequence ID" value="SOZ64008.1"/>
    <property type="molecule type" value="Genomic_DNA"/>
</dbReference>
<reference evidence="1" key="1">
    <citation type="submission" date="2018-01" db="EMBL/GenBank/DDBJ databases">
        <authorList>
            <person name="Clerissi C."/>
        </authorList>
    </citation>
    <scope>NUCLEOTIDE SEQUENCE</scope>
    <source>
        <strain evidence="1">Cupriavidus taiwanensis STM 8556</strain>
    </source>
</reference>
<accession>A0A375E618</accession>